<accession>A0A6L6WTU3</accession>
<name>A0A6L6WTU3_9ACTN</name>
<reference evidence="1 2" key="1">
    <citation type="submission" date="2019-11" db="EMBL/GenBank/DDBJ databases">
        <title>Streptomyces typhae sp. nov., a novel endophytic actinomycete isolated from the root of cattail pollen (Typha angustifolia L.).</title>
        <authorList>
            <person name="Peng C."/>
        </authorList>
    </citation>
    <scope>NUCLEOTIDE SEQUENCE [LARGE SCALE GENOMIC DNA]</scope>
    <source>
        <strain evidence="2">p1417</strain>
    </source>
</reference>
<evidence type="ECO:0000313" key="1">
    <source>
        <dbReference type="EMBL" id="MVO84969.1"/>
    </source>
</evidence>
<keyword evidence="2" id="KW-1185">Reference proteome</keyword>
<gene>
    <name evidence="1" type="ORF">GPA10_09385</name>
</gene>
<dbReference type="RefSeq" id="WP_343040579.1">
    <property type="nucleotide sequence ID" value="NZ_WPNZ01000004.1"/>
</dbReference>
<comment type="caution">
    <text evidence="1">The sequence shown here is derived from an EMBL/GenBank/DDBJ whole genome shotgun (WGS) entry which is preliminary data.</text>
</comment>
<dbReference type="AlphaFoldDB" id="A0A6L6WTU3"/>
<evidence type="ECO:0000313" key="2">
    <source>
        <dbReference type="Proteomes" id="UP000483802"/>
    </source>
</evidence>
<dbReference type="SUPFAM" id="SSF48576">
    <property type="entry name" value="Terpenoid synthases"/>
    <property type="match status" value="1"/>
</dbReference>
<dbReference type="Proteomes" id="UP000483802">
    <property type="component" value="Unassembled WGS sequence"/>
</dbReference>
<organism evidence="1 2">
    <name type="scientific">Streptomyces typhae</name>
    <dbReference type="NCBI Taxonomy" id="2681492"/>
    <lineage>
        <taxon>Bacteria</taxon>
        <taxon>Bacillati</taxon>
        <taxon>Actinomycetota</taxon>
        <taxon>Actinomycetes</taxon>
        <taxon>Kitasatosporales</taxon>
        <taxon>Streptomycetaceae</taxon>
        <taxon>Streptomyces</taxon>
    </lineage>
</organism>
<dbReference type="InterPro" id="IPR008949">
    <property type="entry name" value="Isoprenoid_synthase_dom_sf"/>
</dbReference>
<protein>
    <submittedName>
        <fullName evidence="1">Glutamate dehydrogenase</fullName>
    </submittedName>
</protein>
<dbReference type="Gene3D" id="1.10.600.10">
    <property type="entry name" value="Farnesyl Diphosphate Synthase"/>
    <property type="match status" value="1"/>
</dbReference>
<sequence>MTGARDDVLTPEAAGVRVGDAADRIHVVLPPRYCPLPTAAHPDTALLNARAATWLHGYGLCRKGAQRVRMAGNDCGGFYGRILPGAPAERLQLAVDWCVLMFAFDDLYCDEGPASMRADNFTEVATRLLRVLEAPGAAPVTGDGDPFLAAAGDLAARCRAAGTPVQVRRVIEGHRAWFSGVLWEFGCRLRGRTPSLDDYAPLRQHTAAGTATTSWMEIVDGAEIPGRALRAPAVRALEELAFTTAAFDDDLFSYGKEHWLAARAPRPPRCRLNLVDILAAERGLGLDAAMEAAVDLCNRLTLRFVQLRDHVLPTACAPLARHLGHLSRLIRGNLEWGLRAGRYTNPDGRHPAAVTTTGSFTSTAPREGAPPAIPSIAWWWDRF</sequence>
<proteinExistence type="predicted"/>
<dbReference type="Pfam" id="PF19086">
    <property type="entry name" value="Terpene_syn_C_2"/>
    <property type="match status" value="1"/>
</dbReference>
<dbReference type="EMBL" id="WPNZ01000004">
    <property type="protein sequence ID" value="MVO84969.1"/>
    <property type="molecule type" value="Genomic_DNA"/>
</dbReference>